<evidence type="ECO:0000313" key="6">
    <source>
        <dbReference type="EMBL" id="RSL30144.1"/>
    </source>
</evidence>
<keyword evidence="2" id="KW-0479">Metal-binding</keyword>
<dbReference type="PANTHER" id="PTHR43498">
    <property type="entry name" value="FERREDOXIN:COB-COM HETERODISULFIDE REDUCTASE SUBUNIT A"/>
    <property type="match status" value="1"/>
</dbReference>
<dbReference type="SUPFAM" id="SSF51905">
    <property type="entry name" value="FAD/NAD(P)-binding domain"/>
    <property type="match status" value="1"/>
</dbReference>
<protein>
    <submittedName>
        <fullName evidence="6">FAD-dependent oxidoreductase</fullName>
    </submittedName>
</protein>
<sequence>MMGQDREIRTGTRVIQNKNRNSAQNIQSDICVVGAGIAGVSAAIEAAQLGKNVILVDGLPSLGGQAVNSIIGIFCGLFSNNKKPYPFTRGIADGILRDLGEAGHLHYRYGKNNVVMYDETALARWIENAVAEAGIKVVLGGVLRSVNKEDRRIQSINLSTRYGDMVVSADSFVDATGDASLAWQAGLPCRESADGPIYGTQMMVVEGIDSDYIPDRNELAERLKDKADDYDLVRKDGFTFAFPGKGVSLVNMTHVETPLDPVAIAKNSIEGKAQADRVFNYLKQEYPSAFCNARIRSYGQLGIRQTRWIVGKYQLTIDDVRSGRKFSDAIARTAWPIELHDQEDGYVWEPFSEDHVHYVPLGSLTPPDVNNLMAVGRCIDGDLAALSSVRVMGPCIAMGAAAAHALYLAGEGSVHDINVDNLQARIQDNLA</sequence>
<dbReference type="Pfam" id="PF12831">
    <property type="entry name" value="FAD_oxidored"/>
    <property type="match status" value="1"/>
</dbReference>
<comment type="caution">
    <text evidence="6">The sequence shown here is derived from an EMBL/GenBank/DDBJ whole genome shotgun (WGS) entry which is preliminary data.</text>
</comment>
<gene>
    <name evidence="6" type="ORF">D7Z54_27580</name>
</gene>
<keyword evidence="4" id="KW-0408">Iron</keyword>
<dbReference type="PANTHER" id="PTHR43498:SF1">
    <property type="entry name" value="COB--COM HETERODISULFIDE REDUCTASE IRON-SULFUR SUBUNIT A"/>
    <property type="match status" value="1"/>
</dbReference>
<dbReference type="GO" id="GO:0016491">
    <property type="term" value="F:oxidoreductase activity"/>
    <property type="evidence" value="ECO:0007669"/>
    <property type="project" value="UniProtKB-KW"/>
</dbReference>
<dbReference type="OrthoDB" id="9777740at2"/>
<keyword evidence="7" id="KW-1185">Reference proteome</keyword>
<reference evidence="6 7" key="1">
    <citation type="submission" date="2018-10" db="EMBL/GenBank/DDBJ databases">
        <title>Draft genome sequence of Bacillus salarius IM0101, isolated from a hypersaline soil in Inner Mongolia, China.</title>
        <authorList>
            <person name="Yamprayoonswat W."/>
            <person name="Boonvisut S."/>
            <person name="Jumpathong W."/>
            <person name="Sittihan S."/>
            <person name="Ruangsuj P."/>
            <person name="Wanthongcharoen S."/>
            <person name="Thongpramul N."/>
            <person name="Pimmason S."/>
            <person name="Yu B."/>
            <person name="Yasawong M."/>
        </authorList>
    </citation>
    <scope>NUCLEOTIDE SEQUENCE [LARGE SCALE GENOMIC DNA]</scope>
    <source>
        <strain evidence="6 7">IM0101</strain>
    </source>
</reference>
<accession>A0A3R9P4H1</accession>
<dbReference type="GO" id="GO:0051539">
    <property type="term" value="F:4 iron, 4 sulfur cluster binding"/>
    <property type="evidence" value="ECO:0007669"/>
    <property type="project" value="UniProtKB-KW"/>
</dbReference>
<keyword evidence="1" id="KW-0004">4Fe-4S</keyword>
<name>A0A3R9P4H1_9BACI</name>
<dbReference type="RefSeq" id="WP_125561204.1">
    <property type="nucleotide sequence ID" value="NZ_RBVX01000042.1"/>
</dbReference>
<dbReference type="InterPro" id="IPR039650">
    <property type="entry name" value="HdrA-like"/>
</dbReference>
<evidence type="ECO:0000256" key="2">
    <source>
        <dbReference type="ARBA" id="ARBA00022723"/>
    </source>
</evidence>
<evidence type="ECO:0000256" key="5">
    <source>
        <dbReference type="ARBA" id="ARBA00023014"/>
    </source>
</evidence>
<keyword evidence="3" id="KW-0560">Oxidoreductase</keyword>
<dbReference type="GO" id="GO:0046872">
    <property type="term" value="F:metal ion binding"/>
    <property type="evidence" value="ECO:0007669"/>
    <property type="project" value="UniProtKB-KW"/>
</dbReference>
<dbReference type="EMBL" id="RBVX01000042">
    <property type="protein sequence ID" value="RSL30144.1"/>
    <property type="molecule type" value="Genomic_DNA"/>
</dbReference>
<dbReference type="Gene3D" id="3.50.50.60">
    <property type="entry name" value="FAD/NAD(P)-binding domain"/>
    <property type="match status" value="1"/>
</dbReference>
<evidence type="ECO:0000256" key="1">
    <source>
        <dbReference type="ARBA" id="ARBA00022485"/>
    </source>
</evidence>
<dbReference type="InterPro" id="IPR036188">
    <property type="entry name" value="FAD/NAD-bd_sf"/>
</dbReference>
<evidence type="ECO:0000256" key="4">
    <source>
        <dbReference type="ARBA" id="ARBA00023004"/>
    </source>
</evidence>
<evidence type="ECO:0000256" key="3">
    <source>
        <dbReference type="ARBA" id="ARBA00023002"/>
    </source>
</evidence>
<proteinExistence type="predicted"/>
<dbReference type="AlphaFoldDB" id="A0A3R9P4H1"/>
<dbReference type="Proteomes" id="UP000275076">
    <property type="component" value="Unassembled WGS sequence"/>
</dbReference>
<keyword evidence="5" id="KW-0411">Iron-sulfur</keyword>
<evidence type="ECO:0000313" key="7">
    <source>
        <dbReference type="Proteomes" id="UP000275076"/>
    </source>
</evidence>
<organism evidence="6 7">
    <name type="scientific">Salibacterium salarium</name>
    <dbReference type="NCBI Taxonomy" id="284579"/>
    <lineage>
        <taxon>Bacteria</taxon>
        <taxon>Bacillati</taxon>
        <taxon>Bacillota</taxon>
        <taxon>Bacilli</taxon>
        <taxon>Bacillales</taxon>
        <taxon>Bacillaceae</taxon>
    </lineage>
</organism>